<gene>
    <name evidence="2" type="ordered locus">Bsel_1615</name>
</gene>
<reference evidence="2" key="1">
    <citation type="submission" date="2009-10" db="EMBL/GenBank/DDBJ databases">
        <title>Complete sequence of Bacillus selenitireducens MLS10.</title>
        <authorList>
            <consortium name="US DOE Joint Genome Institute"/>
            <person name="Lucas S."/>
            <person name="Copeland A."/>
            <person name="Lapidus A."/>
            <person name="Glavina del Rio T."/>
            <person name="Dalin E."/>
            <person name="Tice H."/>
            <person name="Bruce D."/>
            <person name="Goodwin L."/>
            <person name="Pitluck S."/>
            <person name="Sims D."/>
            <person name="Brettin T."/>
            <person name="Detter J.C."/>
            <person name="Han C."/>
            <person name="Larimer F."/>
            <person name="Land M."/>
            <person name="Hauser L."/>
            <person name="Kyrpides N."/>
            <person name="Ovchinnikova G."/>
            <person name="Stolz J."/>
        </authorList>
    </citation>
    <scope>NUCLEOTIDE SEQUENCE [LARGE SCALE GENOMIC DNA]</scope>
    <source>
        <strain evidence="2">MLS10</strain>
    </source>
</reference>
<dbReference type="KEGG" id="bse:Bsel_1615"/>
<evidence type="ECO:0000313" key="2">
    <source>
        <dbReference type="EMBL" id="ADH99125.1"/>
    </source>
</evidence>
<dbReference type="RefSeq" id="WP_013172549.1">
    <property type="nucleotide sequence ID" value="NC_014219.1"/>
</dbReference>
<dbReference type="Pfam" id="PF17259">
    <property type="entry name" value="DUF5325"/>
    <property type="match status" value="1"/>
</dbReference>
<keyword evidence="1" id="KW-1133">Transmembrane helix</keyword>
<evidence type="ECO:0000313" key="3">
    <source>
        <dbReference type="Proteomes" id="UP000000271"/>
    </source>
</evidence>
<dbReference type="EMBL" id="CP001791">
    <property type="protein sequence ID" value="ADH99125.1"/>
    <property type="molecule type" value="Genomic_DNA"/>
</dbReference>
<protein>
    <submittedName>
        <fullName evidence="2">Uncharacterized protein</fullName>
    </submittedName>
</protein>
<dbReference type="Proteomes" id="UP000000271">
    <property type="component" value="Chromosome"/>
</dbReference>
<dbReference type="OrthoDB" id="9937084at2"/>
<keyword evidence="1" id="KW-0472">Membrane</keyword>
<accession>D6XTI9</accession>
<dbReference type="InterPro" id="IPR035211">
    <property type="entry name" value="DUF5325"/>
</dbReference>
<keyword evidence="1" id="KW-0812">Transmembrane</keyword>
<evidence type="ECO:0000256" key="1">
    <source>
        <dbReference type="SAM" id="Phobius"/>
    </source>
</evidence>
<sequence>MKSFDIFTFMLAILGTAGLTGVGISMAEGSWLLFFTSVLLTVAVFVGGISRKRKLST</sequence>
<dbReference type="AlphaFoldDB" id="D6XTI9"/>
<organism evidence="2 3">
    <name type="scientific">Bacillus selenitireducens (strain ATCC 700615 / DSM 15326 / MLS10)</name>
    <dbReference type="NCBI Taxonomy" id="439292"/>
    <lineage>
        <taxon>Bacteria</taxon>
        <taxon>Bacillati</taxon>
        <taxon>Bacillota</taxon>
        <taxon>Bacilli</taxon>
        <taxon>Bacillales</taxon>
        <taxon>Bacillaceae</taxon>
        <taxon>Salisediminibacterium</taxon>
    </lineage>
</organism>
<feature type="transmembrane region" description="Helical" evidence="1">
    <location>
        <begin position="31"/>
        <end position="49"/>
    </location>
</feature>
<proteinExistence type="predicted"/>
<keyword evidence="3" id="KW-1185">Reference proteome</keyword>
<feature type="transmembrane region" description="Helical" evidence="1">
    <location>
        <begin position="7"/>
        <end position="25"/>
    </location>
</feature>
<dbReference type="HOGENOM" id="CLU_2986989_0_0_9"/>
<name>D6XTI9_BACIE</name>